<dbReference type="InterPro" id="IPR051167">
    <property type="entry name" value="Prolyl_oligopep/macrocyclase"/>
</dbReference>
<sequence>MSLPTRLVSRLIAFALLSAFAPAVVAAPATAPKPPVARVEVVRDTLHGVVIEDPYRWLEDKNAPETRAWIDAENAYTDALLGPLPGHERVHARLEQLMKIDSQGVPFERGGRYFFSRRLASQDIPVLYLRQGLEGKDEVLVDPQTLSADHTVTVSFVDVTNDGKLMAYGTRQGGEDEVTVAFKDLDTRQDLADHLPRARYLGVSITADRRGVYYSRQTPQGSRVYYHAMGTDPAQDRMLFGEGYGLDKIIGVGLSDDGRWLRITVNYGSATDRTEVYVMDVAAGGPIVPIVNDVPAYFSGRIAGDTMYLKTNWDASNYRIFAVDLRHPARDQWKEIVPAGDAVIDDFSLSGGKLFVQCLKDVVSTVRIVDPAGKPLGTIAFPTLGSAGAMTGQWDKPEAFYTFASFHVPLTIYRYDTATGKQTVWWRAPVPIKSDQMEVKQVWYASKDGTKIPMFLVCRKGLKLDGSNPTLLTGYGGFSVSETPGFSARAALWVESGGVYALPNLRGGGEFGEAWHKAGMLDKKQNVFDDFVAAGEWLIANKYTRADRLCISGGSNGGLLVGAAFTQRPDLFRAVVCSVPLLDMLRYQNFLVARFWVPEYGSAEDADQFKFIRAYSPYQNVKPGTPYPAVLFVSGDSDTRVDPLHARKMCARVQASTGSDRPVLLQYDTKAGHSGGKPIPKQIDDLTQELMFLSWQLGVTLAPGGPAGAKAALPAESRRQ</sequence>
<dbReference type="PANTHER" id="PTHR42881">
    <property type="entry name" value="PROLYL ENDOPEPTIDASE"/>
    <property type="match status" value="1"/>
</dbReference>
<dbReference type="FunFam" id="3.40.50.1820:FF:000005">
    <property type="entry name" value="Prolyl endopeptidase"/>
    <property type="match status" value="1"/>
</dbReference>
<proteinExistence type="inferred from homology"/>
<dbReference type="EMBL" id="VBPB01000164">
    <property type="protein sequence ID" value="TMQ71423.1"/>
    <property type="molecule type" value="Genomic_DNA"/>
</dbReference>
<feature type="domain" description="Peptidase S9A N-terminal" evidence="9">
    <location>
        <begin position="34"/>
        <end position="425"/>
    </location>
</feature>
<dbReference type="InterPro" id="IPR002471">
    <property type="entry name" value="Pept_S9_AS"/>
</dbReference>
<evidence type="ECO:0000259" key="8">
    <source>
        <dbReference type="Pfam" id="PF00326"/>
    </source>
</evidence>
<dbReference type="EC" id="3.4.21.26" evidence="3"/>
<comment type="caution">
    <text evidence="10">The sequence shown here is derived from an EMBL/GenBank/DDBJ whole genome shotgun (WGS) entry which is preliminary data.</text>
</comment>
<dbReference type="GO" id="GO:0004252">
    <property type="term" value="F:serine-type endopeptidase activity"/>
    <property type="evidence" value="ECO:0007669"/>
    <property type="project" value="UniProtKB-EC"/>
</dbReference>
<organism evidence="10 11">
    <name type="scientific">Eiseniibacteriota bacterium</name>
    <dbReference type="NCBI Taxonomy" id="2212470"/>
    <lineage>
        <taxon>Bacteria</taxon>
        <taxon>Candidatus Eiseniibacteriota</taxon>
    </lineage>
</organism>
<evidence type="ECO:0000259" key="9">
    <source>
        <dbReference type="Pfam" id="PF02897"/>
    </source>
</evidence>
<accession>A0A538U6A2</accession>
<comment type="similarity">
    <text evidence="2">Belongs to the peptidase S9A family.</text>
</comment>
<gene>
    <name evidence="10" type="ORF">E6K81_10130</name>
</gene>
<dbReference type="GO" id="GO:0006508">
    <property type="term" value="P:proteolysis"/>
    <property type="evidence" value="ECO:0007669"/>
    <property type="project" value="UniProtKB-KW"/>
</dbReference>
<dbReference type="Gene3D" id="3.40.50.1820">
    <property type="entry name" value="alpha/beta hydrolase"/>
    <property type="match status" value="1"/>
</dbReference>
<dbReference type="InterPro" id="IPR001375">
    <property type="entry name" value="Peptidase_S9_cat"/>
</dbReference>
<evidence type="ECO:0000256" key="3">
    <source>
        <dbReference type="ARBA" id="ARBA00011897"/>
    </source>
</evidence>
<dbReference type="SUPFAM" id="SSF53474">
    <property type="entry name" value="alpha/beta-Hydrolases"/>
    <property type="match status" value="1"/>
</dbReference>
<reference evidence="10 11" key="1">
    <citation type="journal article" date="2019" name="Nat. Microbiol.">
        <title>Mediterranean grassland soil C-N compound turnover is dependent on rainfall and depth, and is mediated by genomically divergent microorganisms.</title>
        <authorList>
            <person name="Diamond S."/>
            <person name="Andeer P.F."/>
            <person name="Li Z."/>
            <person name="Crits-Christoph A."/>
            <person name="Burstein D."/>
            <person name="Anantharaman K."/>
            <person name="Lane K.R."/>
            <person name="Thomas B.C."/>
            <person name="Pan C."/>
            <person name="Northen T.R."/>
            <person name="Banfield J.F."/>
        </authorList>
    </citation>
    <scope>NUCLEOTIDE SEQUENCE [LARGE SCALE GENOMIC DNA]</scope>
    <source>
        <strain evidence="10">WS_11</strain>
    </source>
</reference>
<dbReference type="InterPro" id="IPR002470">
    <property type="entry name" value="Peptidase_S9A"/>
</dbReference>
<keyword evidence="4" id="KW-0645">Protease</keyword>
<evidence type="ECO:0000256" key="2">
    <source>
        <dbReference type="ARBA" id="ARBA00005228"/>
    </source>
</evidence>
<dbReference type="Gene3D" id="2.130.10.120">
    <property type="entry name" value="Prolyl oligopeptidase, N-terminal domain"/>
    <property type="match status" value="1"/>
</dbReference>
<feature type="domain" description="Peptidase S9 prolyl oligopeptidase catalytic" evidence="8">
    <location>
        <begin position="485"/>
        <end position="698"/>
    </location>
</feature>
<dbReference type="Proteomes" id="UP000319771">
    <property type="component" value="Unassembled WGS sequence"/>
</dbReference>
<keyword evidence="5" id="KW-0378">Hydrolase</keyword>
<feature type="signal peptide" evidence="7">
    <location>
        <begin position="1"/>
        <end position="26"/>
    </location>
</feature>
<evidence type="ECO:0000256" key="4">
    <source>
        <dbReference type="ARBA" id="ARBA00022670"/>
    </source>
</evidence>
<dbReference type="Pfam" id="PF00326">
    <property type="entry name" value="Peptidase_S9"/>
    <property type="match status" value="1"/>
</dbReference>
<dbReference type="PROSITE" id="PS00708">
    <property type="entry name" value="PRO_ENDOPEP_SER"/>
    <property type="match status" value="1"/>
</dbReference>
<dbReference type="Pfam" id="PF02897">
    <property type="entry name" value="Peptidase_S9_N"/>
    <property type="match status" value="1"/>
</dbReference>
<dbReference type="SUPFAM" id="SSF50993">
    <property type="entry name" value="Peptidase/esterase 'gauge' domain"/>
    <property type="match status" value="1"/>
</dbReference>
<feature type="chain" id="PRO_5022046062" description="prolyl oligopeptidase" evidence="7">
    <location>
        <begin position="27"/>
        <end position="720"/>
    </location>
</feature>
<evidence type="ECO:0000256" key="7">
    <source>
        <dbReference type="SAM" id="SignalP"/>
    </source>
</evidence>
<evidence type="ECO:0000256" key="5">
    <source>
        <dbReference type="ARBA" id="ARBA00022801"/>
    </source>
</evidence>
<dbReference type="InterPro" id="IPR023302">
    <property type="entry name" value="Pept_S9A_N"/>
</dbReference>
<dbReference type="InterPro" id="IPR029058">
    <property type="entry name" value="AB_hydrolase_fold"/>
</dbReference>
<evidence type="ECO:0000256" key="6">
    <source>
        <dbReference type="ARBA" id="ARBA00022825"/>
    </source>
</evidence>
<name>A0A538U6A2_UNCEI</name>
<dbReference type="PRINTS" id="PR00862">
    <property type="entry name" value="PROLIGOPTASE"/>
</dbReference>
<comment type="catalytic activity">
    <reaction evidence="1">
        <text>Hydrolysis of Pro-|-Xaa &gt;&gt; Ala-|-Xaa in oligopeptides.</text>
        <dbReference type="EC" id="3.4.21.26"/>
    </reaction>
</comment>
<evidence type="ECO:0000313" key="11">
    <source>
        <dbReference type="Proteomes" id="UP000319771"/>
    </source>
</evidence>
<protein>
    <recommendedName>
        <fullName evidence="3">prolyl oligopeptidase</fullName>
        <ecNumber evidence="3">3.4.21.26</ecNumber>
    </recommendedName>
</protein>
<dbReference type="AlphaFoldDB" id="A0A538U6A2"/>
<dbReference type="GO" id="GO:0070012">
    <property type="term" value="F:oligopeptidase activity"/>
    <property type="evidence" value="ECO:0007669"/>
    <property type="project" value="TreeGrafter"/>
</dbReference>
<evidence type="ECO:0000313" key="10">
    <source>
        <dbReference type="EMBL" id="TMQ71423.1"/>
    </source>
</evidence>
<dbReference type="GO" id="GO:0005829">
    <property type="term" value="C:cytosol"/>
    <property type="evidence" value="ECO:0007669"/>
    <property type="project" value="TreeGrafter"/>
</dbReference>
<keyword evidence="7" id="KW-0732">Signal</keyword>
<keyword evidence="6" id="KW-0720">Serine protease</keyword>
<dbReference type="PANTHER" id="PTHR42881:SF2">
    <property type="entry name" value="PROLYL ENDOPEPTIDASE"/>
    <property type="match status" value="1"/>
</dbReference>
<evidence type="ECO:0000256" key="1">
    <source>
        <dbReference type="ARBA" id="ARBA00001070"/>
    </source>
</evidence>